<evidence type="ECO:0000313" key="1">
    <source>
        <dbReference type="EMBL" id="AXJ98836.1"/>
    </source>
</evidence>
<reference evidence="1" key="1">
    <citation type="submission" date="2018-01" db="EMBL/GenBank/DDBJ databases">
        <title>Complete sequencing of a NDM-1 plasmid.</title>
        <authorList>
            <person name="Dong D."/>
            <person name="Jia N."/>
            <person name="Zhang H."/>
            <person name="Zhao H."/>
            <person name="Liu Z."/>
            <person name="Zhu Y."/>
        </authorList>
    </citation>
    <scope>NUCLEOTIDE SEQUENCE</scope>
    <source>
        <strain evidence="1">TJ03</strain>
        <plasmid evidence="1">pNDM-TJ03</plasmid>
    </source>
</reference>
<protein>
    <submittedName>
        <fullName evidence="1">Uncharacterized protein</fullName>
    </submittedName>
</protein>
<dbReference type="AlphaFoldDB" id="A0A345WYT3"/>
<geneLocation type="plasmid" evidence="1">
    <name>pNDM-TJ03</name>
</geneLocation>
<keyword evidence="1" id="KW-0614">Plasmid</keyword>
<dbReference type="EMBL" id="MG845201">
    <property type="protein sequence ID" value="AXJ98836.1"/>
    <property type="molecule type" value="Genomic_DNA"/>
</dbReference>
<name>A0A345WYT3_KLEPN</name>
<sequence>MPQCILECVIHTDTCIMESVAFTFISIGSDPMTQETTLPQINWGNVD</sequence>
<accession>A0A345WYT3</accession>
<proteinExistence type="predicted"/>
<organism evidence="1">
    <name type="scientific">Klebsiella pneumoniae</name>
    <dbReference type="NCBI Taxonomy" id="573"/>
    <lineage>
        <taxon>Bacteria</taxon>
        <taxon>Pseudomonadati</taxon>
        <taxon>Pseudomonadota</taxon>
        <taxon>Gammaproteobacteria</taxon>
        <taxon>Enterobacterales</taxon>
        <taxon>Enterobacteriaceae</taxon>
        <taxon>Klebsiella/Raoultella group</taxon>
        <taxon>Klebsiella</taxon>
        <taxon>Klebsiella pneumoniae complex</taxon>
    </lineage>
</organism>